<proteinExistence type="predicted"/>
<evidence type="ECO:0000313" key="3">
    <source>
        <dbReference type="Proteomes" id="UP000192578"/>
    </source>
</evidence>
<organism evidence="2 3">
    <name type="scientific">Hypsibius exemplaris</name>
    <name type="common">Freshwater tardigrade</name>
    <dbReference type="NCBI Taxonomy" id="2072580"/>
    <lineage>
        <taxon>Eukaryota</taxon>
        <taxon>Metazoa</taxon>
        <taxon>Ecdysozoa</taxon>
        <taxon>Tardigrada</taxon>
        <taxon>Eutardigrada</taxon>
        <taxon>Parachela</taxon>
        <taxon>Hypsibioidea</taxon>
        <taxon>Hypsibiidae</taxon>
        <taxon>Hypsibius</taxon>
    </lineage>
</organism>
<dbReference type="AlphaFoldDB" id="A0A1W0WXX1"/>
<feature type="region of interest" description="Disordered" evidence="1">
    <location>
        <begin position="50"/>
        <end position="73"/>
    </location>
</feature>
<sequence length="73" mass="8236">MYTEEDLKCLSNAQLHSILTDMQEATGGNKSELQERILADFAIPREHEKIVAKDKTRRERDNGLITDGSSMAD</sequence>
<evidence type="ECO:0000313" key="2">
    <source>
        <dbReference type="EMBL" id="OQV20039.1"/>
    </source>
</evidence>
<reference evidence="3" key="1">
    <citation type="submission" date="2017-01" db="EMBL/GenBank/DDBJ databases">
        <title>Comparative genomics of anhydrobiosis in the tardigrade Hypsibius dujardini.</title>
        <authorList>
            <person name="Yoshida Y."/>
            <person name="Koutsovoulos G."/>
            <person name="Laetsch D."/>
            <person name="Stevens L."/>
            <person name="Kumar S."/>
            <person name="Horikawa D."/>
            <person name="Ishino K."/>
            <person name="Komine S."/>
            <person name="Tomita M."/>
            <person name="Blaxter M."/>
            <person name="Arakawa K."/>
        </authorList>
    </citation>
    <scope>NUCLEOTIDE SEQUENCE [LARGE SCALE GENOMIC DNA]</scope>
    <source>
        <strain evidence="3">Z151</strain>
    </source>
</reference>
<protein>
    <recommendedName>
        <fullName evidence="4">SAP domain-containing protein</fullName>
    </recommendedName>
</protein>
<keyword evidence="3" id="KW-1185">Reference proteome</keyword>
<accession>A0A1W0WXX1</accession>
<dbReference type="EMBL" id="MTYJ01000034">
    <property type="protein sequence ID" value="OQV20039.1"/>
    <property type="molecule type" value="Genomic_DNA"/>
</dbReference>
<evidence type="ECO:0008006" key="4">
    <source>
        <dbReference type="Google" id="ProtNLM"/>
    </source>
</evidence>
<name>A0A1W0WXX1_HYPEX</name>
<dbReference type="Proteomes" id="UP000192578">
    <property type="component" value="Unassembled WGS sequence"/>
</dbReference>
<evidence type="ECO:0000256" key="1">
    <source>
        <dbReference type="SAM" id="MobiDB-lite"/>
    </source>
</evidence>
<gene>
    <name evidence="2" type="ORF">BV898_06041</name>
</gene>
<comment type="caution">
    <text evidence="2">The sequence shown here is derived from an EMBL/GenBank/DDBJ whole genome shotgun (WGS) entry which is preliminary data.</text>
</comment>
<feature type="compositionally biased region" description="Basic and acidic residues" evidence="1">
    <location>
        <begin position="50"/>
        <end position="62"/>
    </location>
</feature>